<evidence type="ECO:0000313" key="3">
    <source>
        <dbReference type="Proteomes" id="UP000053800"/>
    </source>
</evidence>
<dbReference type="Proteomes" id="UP000053800">
    <property type="component" value="Unassembled WGS sequence"/>
</dbReference>
<name>A0ABR5BD73_CRYGA</name>
<dbReference type="EMBL" id="KN848893">
    <property type="protein sequence ID" value="KIR67123.1"/>
    <property type="molecule type" value="Genomic_DNA"/>
</dbReference>
<gene>
    <name evidence="2" type="ORF">I314_02336</name>
</gene>
<sequence length="52" mass="5338">MSSTSSASGGGFPALVHAYKNNSETEAQSVVSQSADQSFGSQTLSQLDQSVQ</sequence>
<feature type="compositionally biased region" description="Polar residues" evidence="1">
    <location>
        <begin position="39"/>
        <end position="52"/>
    </location>
</feature>
<feature type="compositionally biased region" description="Low complexity" evidence="1">
    <location>
        <begin position="27"/>
        <end position="38"/>
    </location>
</feature>
<evidence type="ECO:0000313" key="2">
    <source>
        <dbReference type="EMBL" id="KIR67123.1"/>
    </source>
</evidence>
<proteinExistence type="predicted"/>
<evidence type="ECO:0000256" key="1">
    <source>
        <dbReference type="SAM" id="MobiDB-lite"/>
    </source>
</evidence>
<organism evidence="2 3">
    <name type="scientific">Cryptococcus bacillisporus CA1873</name>
    <dbReference type="NCBI Taxonomy" id="1296111"/>
    <lineage>
        <taxon>Eukaryota</taxon>
        <taxon>Fungi</taxon>
        <taxon>Dikarya</taxon>
        <taxon>Basidiomycota</taxon>
        <taxon>Agaricomycotina</taxon>
        <taxon>Tremellomycetes</taxon>
        <taxon>Tremellales</taxon>
        <taxon>Cryptococcaceae</taxon>
        <taxon>Cryptococcus</taxon>
        <taxon>Cryptococcus gattii species complex</taxon>
    </lineage>
</organism>
<accession>A0ABR5BD73</accession>
<protein>
    <submittedName>
        <fullName evidence="2">Uncharacterized protein</fullName>
    </submittedName>
</protein>
<feature type="region of interest" description="Disordered" evidence="1">
    <location>
        <begin position="23"/>
        <end position="52"/>
    </location>
</feature>
<reference evidence="2 3" key="1">
    <citation type="submission" date="2015-01" db="EMBL/GenBank/DDBJ databases">
        <title>The Genome Sequence of Cryptococcus gattii CA1873.</title>
        <authorList>
            <consortium name="The Broad Institute Genomics Platform"/>
            <person name="Cuomo C."/>
            <person name="Litvintseva A."/>
            <person name="Chen Y."/>
            <person name="Heitman J."/>
            <person name="Sun S."/>
            <person name="Springer D."/>
            <person name="Dromer F."/>
            <person name="Young S."/>
            <person name="Zeng Q."/>
            <person name="Gargeya S."/>
            <person name="Abouelleil A."/>
            <person name="Alvarado L."/>
            <person name="Chapman S.B."/>
            <person name="Gainer-Dewar J."/>
            <person name="Goldberg J."/>
            <person name="Griggs A."/>
            <person name="Gujja S."/>
            <person name="Hansen M."/>
            <person name="Howarth C."/>
            <person name="Imamovic A."/>
            <person name="Larimer J."/>
            <person name="Murphy C."/>
            <person name="Naylor J."/>
            <person name="Pearson M."/>
            <person name="Priest M."/>
            <person name="Roberts A."/>
            <person name="Saif S."/>
            <person name="Shea T."/>
            <person name="Sykes S."/>
            <person name="Wortman J."/>
            <person name="Nusbaum C."/>
            <person name="Birren B."/>
        </authorList>
    </citation>
    <scope>NUCLEOTIDE SEQUENCE [LARGE SCALE GENOMIC DNA]</scope>
    <source>
        <strain evidence="2 3">CA1873</strain>
    </source>
</reference>
<keyword evidence="3" id="KW-1185">Reference proteome</keyword>